<evidence type="ECO:0000313" key="2">
    <source>
        <dbReference type="Proteomes" id="UP000078504"/>
    </source>
</evidence>
<sequence>MNRLLPPDITCTRQHSGAVAIYTFRHRELGELGRMVLTDYPGEQTQVSCEVVGESDDPMTLTRLALFQPLTENILQAMATQPVDIRTTDASPLIPSLACERVESKMLPCEVCGCPVALLIFAAGAQSPADFADYARKMFHLYRDMNVPAWIIGDSLGVPGFSTPSCVMKVWPARESIRQVTPADFNDDLDRLLSGHCRL</sequence>
<protein>
    <submittedName>
        <fullName evidence="1">Uncharacterized protein</fullName>
    </submittedName>
</protein>
<dbReference type="EMBL" id="LXEP01000055">
    <property type="protein sequence ID" value="OAT16413.1"/>
    <property type="molecule type" value="Genomic_DNA"/>
</dbReference>
<gene>
    <name evidence="1" type="ORF">M977_04625</name>
</gene>
<reference evidence="1 2" key="1">
    <citation type="submission" date="2016-04" db="EMBL/GenBank/DDBJ databases">
        <title>ATOL: Assembling a taxonomically balanced genome-scale reconstruction of the evolutionary history of the Enterobacteriaceae.</title>
        <authorList>
            <person name="Plunkett G.III."/>
            <person name="Neeno-Eckwall E.C."/>
            <person name="Glasner J.D."/>
            <person name="Perna N.T."/>
        </authorList>
    </citation>
    <scope>NUCLEOTIDE SEQUENCE [LARGE SCALE GENOMIC DNA]</scope>
    <source>
        <strain evidence="1 2">ATCC 51604</strain>
    </source>
</reference>
<accession>A0A1B7HLE0</accession>
<dbReference type="Proteomes" id="UP000078504">
    <property type="component" value="Unassembled WGS sequence"/>
</dbReference>
<proteinExistence type="predicted"/>
<evidence type="ECO:0000313" key="1">
    <source>
        <dbReference type="EMBL" id="OAT16413.1"/>
    </source>
</evidence>
<dbReference type="PATRIC" id="fig|1354253.4.peg.4769"/>
<comment type="caution">
    <text evidence="1">The sequence shown here is derived from an EMBL/GenBank/DDBJ whole genome shotgun (WGS) entry which is preliminary data.</text>
</comment>
<dbReference type="AlphaFoldDB" id="A0A1B7HLE0"/>
<organism evidence="1 2">
    <name type="scientific">Buttiauxella gaviniae ATCC 51604</name>
    <dbReference type="NCBI Taxonomy" id="1354253"/>
    <lineage>
        <taxon>Bacteria</taxon>
        <taxon>Pseudomonadati</taxon>
        <taxon>Pseudomonadota</taxon>
        <taxon>Gammaproteobacteria</taxon>
        <taxon>Enterobacterales</taxon>
        <taxon>Enterobacteriaceae</taxon>
        <taxon>Buttiauxella</taxon>
    </lineage>
</organism>
<dbReference type="RefSeq" id="WP_064519343.1">
    <property type="nucleotide sequence ID" value="NZ_LXEP01000055.1"/>
</dbReference>
<name>A0A1B7HLE0_9ENTR</name>